<dbReference type="PANTHER" id="PTHR42959:SF1">
    <property type="entry name" value="CARBAMOYLTRANSFERASE HYPF"/>
    <property type="match status" value="1"/>
</dbReference>
<dbReference type="InterPro" id="IPR006070">
    <property type="entry name" value="Sua5-like_dom"/>
</dbReference>
<evidence type="ECO:0000256" key="6">
    <source>
        <dbReference type="ARBA" id="ARBA00022833"/>
    </source>
</evidence>
<dbReference type="SUPFAM" id="SSF54975">
    <property type="entry name" value="Acylphosphatase/BLUF domain-like"/>
    <property type="match status" value="1"/>
</dbReference>
<evidence type="ECO:0000256" key="2">
    <source>
        <dbReference type="ARBA" id="ARBA00008097"/>
    </source>
</evidence>
<gene>
    <name evidence="12" type="primary">hypF</name>
    <name evidence="12" type="ORF">HARCEL1_01840</name>
</gene>
<dbReference type="InterPro" id="IPR043129">
    <property type="entry name" value="ATPase_NBD"/>
</dbReference>
<dbReference type="InterPro" id="IPR004421">
    <property type="entry name" value="Carbamoyltransferase_HypF"/>
</dbReference>
<dbReference type="PROSITE" id="PS51163">
    <property type="entry name" value="YRDC"/>
    <property type="match status" value="1"/>
</dbReference>
<dbReference type="GO" id="GO:0016874">
    <property type="term" value="F:ligase activity"/>
    <property type="evidence" value="ECO:0007669"/>
    <property type="project" value="UniProtKB-UniRule"/>
</dbReference>
<dbReference type="PROSITE" id="PS51160">
    <property type="entry name" value="ACYLPHOSPHATASE_3"/>
    <property type="match status" value="1"/>
</dbReference>
<evidence type="ECO:0000259" key="10">
    <source>
        <dbReference type="PROSITE" id="PS51160"/>
    </source>
</evidence>
<proteinExistence type="inferred from homology"/>
<dbReference type="InterPro" id="IPR036046">
    <property type="entry name" value="Acylphosphatase-like_dom_sf"/>
</dbReference>
<evidence type="ECO:0000256" key="7">
    <source>
        <dbReference type="ARBA" id="ARBA00048220"/>
    </source>
</evidence>
<dbReference type="Pfam" id="PF01300">
    <property type="entry name" value="Sua5_yciO_yrdC"/>
    <property type="match status" value="1"/>
</dbReference>
<dbReference type="GO" id="GO:0008270">
    <property type="term" value="F:zinc ion binding"/>
    <property type="evidence" value="ECO:0007669"/>
    <property type="project" value="UniProtKB-KW"/>
</dbReference>
<dbReference type="GeneID" id="36511209"/>
<keyword evidence="5" id="KW-0863">Zinc-finger</keyword>
<dbReference type="InterPro" id="IPR055128">
    <property type="entry name" value="HypF_C_2"/>
</dbReference>
<dbReference type="NCBIfam" id="TIGR00143">
    <property type="entry name" value="hypF"/>
    <property type="match status" value="1"/>
</dbReference>
<evidence type="ECO:0000256" key="5">
    <source>
        <dbReference type="ARBA" id="ARBA00022771"/>
    </source>
</evidence>
<keyword evidence="4" id="KW-0479">Metal-binding</keyword>
<dbReference type="Pfam" id="PF17788">
    <property type="entry name" value="HypF_C"/>
    <property type="match status" value="1"/>
</dbReference>
<reference evidence="12 13" key="1">
    <citation type="submission" date="2018-04" db="EMBL/GenBank/DDBJ databases">
        <title>Halococcoides cellulosivorans gen. nov., sp. nov., an extremely halophilic cellulose-utilizing haloarchaeon from hypersaline lakes.</title>
        <authorList>
            <person name="Sorokin D.Y."/>
            <person name="Toshchakov S.V."/>
            <person name="Samarov N.I."/>
            <person name="Korzhenkov A."/>
            <person name="Kublanov I.V."/>
        </authorList>
    </citation>
    <scope>NUCLEOTIDE SEQUENCE [LARGE SCALE GENOMIC DNA]</scope>
    <source>
        <strain evidence="12 13">HArcel1</strain>
    </source>
</reference>
<organism evidence="12 13">
    <name type="scientific">Halococcoides cellulosivorans</name>
    <dbReference type="NCBI Taxonomy" id="1679096"/>
    <lineage>
        <taxon>Archaea</taxon>
        <taxon>Methanobacteriati</taxon>
        <taxon>Methanobacteriota</taxon>
        <taxon>Stenosarchaea group</taxon>
        <taxon>Halobacteria</taxon>
        <taxon>Halobacteriales</taxon>
        <taxon>Haloarculaceae</taxon>
        <taxon>Halococcoides</taxon>
    </lineage>
</organism>
<dbReference type="InterPro" id="IPR051060">
    <property type="entry name" value="Carbamoyltrans_HypF-like"/>
</dbReference>
<keyword evidence="12" id="KW-0808">Transferase</keyword>
<feature type="active site" evidence="9">
    <location>
        <position position="39"/>
    </location>
</feature>
<evidence type="ECO:0000256" key="9">
    <source>
        <dbReference type="PROSITE-ProRule" id="PRU00520"/>
    </source>
</evidence>
<dbReference type="PIRSF" id="PIRSF006256">
    <property type="entry name" value="CMPcnvr_hdrg_mat"/>
    <property type="match status" value="1"/>
</dbReference>
<dbReference type="PROSITE" id="PS00150">
    <property type="entry name" value="ACYLPHOSPHATASE_1"/>
    <property type="match status" value="1"/>
</dbReference>
<dbReference type="InterPro" id="IPR017968">
    <property type="entry name" value="Acylphosphatase_CS"/>
</dbReference>
<comment type="pathway">
    <text evidence="1">Protein modification; [NiFe] hydrogenase maturation.</text>
</comment>
<dbReference type="KEGG" id="harc:HARCEL1_01840"/>
<sequence length="755" mass="80633">MTDRARATLSITGVVQGVGFRPFVARTADDADLAGRVHNTGDGRVAIAFEGSRSAVERAIERVRSDPPPLARIDDATVDWVAPEGATEFEIVASTGESGGSGAIPPDTATCEACLADVRDPDSRYADYWATSCVDCGPRYTVIEALPYDRPRTTMSAFPMCADCRAEYETPTDRRYHAQTIACPECGPTLTLRDDDWTVRERGPAAIDATAERIAAGDIVAIKGVGGTHLVCASRPTVVRRLRERSGRPAKPFALMAPDLDAIRAVATVSEREREALESIRRPIAVLDRRDDGWLAPVAPGLHTVGVMLPYAALHHRLFETLDEPLVMTSANPPGAPMAIDQAAIRALELTDASLVHDRTIANRCDDSVVRIVDGDRQFVRRSRGWVPEALPRPEGPPVLAVGAEFDATVAVAADDWVRPSQHVGDVDDPETLAAHADAVERLCTLFDVEPRVVARDAHPRFLTSERARAYADDPDWSIDRVESVQHHHAHAAGLLGESGVDRATILALDGTGYGPDGTVWGGEVLAADRDRYERVGSITAFRLPGGEAAVRQPARILASLLDDPDRIDRCLARAGLDRSAAAAIRQQAASGVNAPQTTSAGRTLDAAAALLDVCQERSYEGQPAMTLEAAAAGHEPLDYDPPLERCDGRPVLDAHAVLQWVADRRDATATGPLAATVQDAIARGLARIAVDAARERGHDHVGLTGGVAVNAAIHRRVRDVIEDAGLAFLAHDRVPPGDAGLAYGQAVVASARAE</sequence>
<keyword evidence="3" id="KW-0436">Ligase</keyword>
<dbReference type="InterPro" id="IPR001792">
    <property type="entry name" value="Acylphosphatase-like_dom"/>
</dbReference>
<dbReference type="SUPFAM" id="SSF53067">
    <property type="entry name" value="Actin-like ATPase domain"/>
    <property type="match status" value="1"/>
</dbReference>
<dbReference type="Pfam" id="PF00708">
    <property type="entry name" value="Acylphosphatase"/>
    <property type="match status" value="1"/>
</dbReference>
<comment type="catalytic activity">
    <reaction evidence="9">
        <text>an acyl phosphate + H2O = a carboxylate + phosphate + H(+)</text>
        <dbReference type="Rhea" id="RHEA:14965"/>
        <dbReference type="ChEBI" id="CHEBI:15377"/>
        <dbReference type="ChEBI" id="CHEBI:15378"/>
        <dbReference type="ChEBI" id="CHEBI:29067"/>
        <dbReference type="ChEBI" id="CHEBI:43474"/>
        <dbReference type="ChEBI" id="CHEBI:59918"/>
        <dbReference type="EC" id="3.6.1.7"/>
    </reaction>
</comment>
<dbReference type="RefSeq" id="WP_108380909.1">
    <property type="nucleotide sequence ID" value="NZ_CP028858.1"/>
</dbReference>
<protein>
    <recommendedName>
        <fullName evidence="8">Carbamoyltransferase</fullName>
        <ecNumber evidence="8">6.2.-.-</ecNumber>
    </recommendedName>
</protein>
<evidence type="ECO:0000313" key="13">
    <source>
        <dbReference type="Proteomes" id="UP000244727"/>
    </source>
</evidence>
<dbReference type="InterPro" id="IPR011125">
    <property type="entry name" value="Znf_HypF"/>
</dbReference>
<name>A0A2R4WYE3_9EURY</name>
<evidence type="ECO:0000256" key="3">
    <source>
        <dbReference type="ARBA" id="ARBA00022598"/>
    </source>
</evidence>
<evidence type="ECO:0000259" key="11">
    <source>
        <dbReference type="PROSITE" id="PS51163"/>
    </source>
</evidence>
<dbReference type="AlphaFoldDB" id="A0A2R4WYE3"/>
<feature type="domain" description="YrdC-like" evidence="11">
    <location>
        <begin position="204"/>
        <end position="385"/>
    </location>
</feature>
<accession>A0A2R4WYE3</accession>
<evidence type="ECO:0000313" key="12">
    <source>
        <dbReference type="EMBL" id="AWB26540.1"/>
    </source>
</evidence>
<dbReference type="Gene3D" id="3.90.870.50">
    <property type="match status" value="1"/>
</dbReference>
<keyword evidence="6" id="KW-0862">Zinc</keyword>
<dbReference type="GO" id="GO:0051604">
    <property type="term" value="P:protein maturation"/>
    <property type="evidence" value="ECO:0007669"/>
    <property type="project" value="TreeGrafter"/>
</dbReference>
<evidence type="ECO:0000256" key="4">
    <source>
        <dbReference type="ARBA" id="ARBA00022723"/>
    </source>
</evidence>
<dbReference type="Pfam" id="PF22521">
    <property type="entry name" value="HypF_C_2"/>
    <property type="match status" value="1"/>
</dbReference>
<evidence type="ECO:0000256" key="1">
    <source>
        <dbReference type="ARBA" id="ARBA00004711"/>
    </source>
</evidence>
<keyword evidence="9" id="KW-0378">Hydrolase</keyword>
<dbReference type="Proteomes" id="UP000244727">
    <property type="component" value="Chromosome"/>
</dbReference>
<dbReference type="UniPathway" id="UPA00335"/>
<dbReference type="SUPFAM" id="SSF55821">
    <property type="entry name" value="YrdC/RibB"/>
    <property type="match status" value="1"/>
</dbReference>
<dbReference type="Gene3D" id="3.30.110.120">
    <property type="match status" value="1"/>
</dbReference>
<dbReference type="Gene3D" id="3.30.420.360">
    <property type="match status" value="1"/>
</dbReference>
<comment type="similarity">
    <text evidence="2 8">Belongs to the carbamoyltransferase HypF family.</text>
</comment>
<evidence type="ECO:0000256" key="8">
    <source>
        <dbReference type="PIRNR" id="PIRNR006256"/>
    </source>
</evidence>
<dbReference type="GO" id="GO:0003998">
    <property type="term" value="F:acylphosphatase activity"/>
    <property type="evidence" value="ECO:0007669"/>
    <property type="project" value="UniProtKB-EC"/>
</dbReference>
<keyword evidence="13" id="KW-1185">Reference proteome</keyword>
<dbReference type="Gene3D" id="3.30.420.40">
    <property type="match status" value="1"/>
</dbReference>
<dbReference type="GO" id="GO:0016743">
    <property type="term" value="F:carboxyl- or carbamoyltransferase activity"/>
    <property type="evidence" value="ECO:0007669"/>
    <property type="project" value="UniProtKB-UniRule"/>
</dbReference>
<dbReference type="InterPro" id="IPR017945">
    <property type="entry name" value="DHBP_synth_RibB-like_a/b_dom"/>
</dbReference>
<dbReference type="InterPro" id="IPR041440">
    <property type="entry name" value="HypF_C"/>
</dbReference>
<dbReference type="Pfam" id="PF07503">
    <property type="entry name" value="zf-HYPF"/>
    <property type="match status" value="2"/>
</dbReference>
<feature type="domain" description="Acylphosphatase-like" evidence="10">
    <location>
        <begin position="6"/>
        <end position="93"/>
    </location>
</feature>
<dbReference type="EMBL" id="CP028858">
    <property type="protein sequence ID" value="AWB26540.1"/>
    <property type="molecule type" value="Genomic_DNA"/>
</dbReference>
<comment type="catalytic activity">
    <reaction evidence="7">
        <text>C-terminal L-cysteinyl-[HypE protein] + carbamoyl phosphate + ATP + H2O = C-terminal S-carboxamide-L-cysteinyl-[HypE protein] + AMP + phosphate + diphosphate + H(+)</text>
        <dbReference type="Rhea" id="RHEA:55636"/>
        <dbReference type="Rhea" id="RHEA-COMP:14247"/>
        <dbReference type="Rhea" id="RHEA-COMP:14392"/>
        <dbReference type="ChEBI" id="CHEBI:15377"/>
        <dbReference type="ChEBI" id="CHEBI:15378"/>
        <dbReference type="ChEBI" id="CHEBI:30616"/>
        <dbReference type="ChEBI" id="CHEBI:33019"/>
        <dbReference type="ChEBI" id="CHEBI:43474"/>
        <dbReference type="ChEBI" id="CHEBI:58228"/>
        <dbReference type="ChEBI" id="CHEBI:76913"/>
        <dbReference type="ChEBI" id="CHEBI:139126"/>
        <dbReference type="ChEBI" id="CHEBI:456215"/>
    </reaction>
</comment>
<dbReference type="PANTHER" id="PTHR42959">
    <property type="entry name" value="CARBAMOYLTRANSFERASE"/>
    <property type="match status" value="1"/>
</dbReference>
<dbReference type="GO" id="GO:0003725">
    <property type="term" value="F:double-stranded RNA binding"/>
    <property type="evidence" value="ECO:0007669"/>
    <property type="project" value="InterPro"/>
</dbReference>
<feature type="active site" evidence="9">
    <location>
        <position position="21"/>
    </location>
</feature>
<dbReference type="EC" id="6.2.-.-" evidence="8"/>